<accession>A0A2N3I1S5</accession>
<evidence type="ECO:0000313" key="5">
    <source>
        <dbReference type="EMBL" id="PKQ64268.1"/>
    </source>
</evidence>
<dbReference type="OrthoDB" id="9765065at2"/>
<organism evidence="5 6">
    <name type="scientific">Labilibaculum filiforme</name>
    <dbReference type="NCBI Taxonomy" id="1940526"/>
    <lineage>
        <taxon>Bacteria</taxon>
        <taxon>Pseudomonadati</taxon>
        <taxon>Bacteroidota</taxon>
        <taxon>Bacteroidia</taxon>
        <taxon>Marinilabiliales</taxon>
        <taxon>Marinifilaceae</taxon>
        <taxon>Labilibaculum</taxon>
    </lineage>
</organism>
<comment type="caution">
    <text evidence="5">The sequence shown here is derived from an EMBL/GenBank/DDBJ whole genome shotgun (WGS) entry which is preliminary data.</text>
</comment>
<dbReference type="PANTHER" id="PTHR42693:SF53">
    <property type="entry name" value="ENDO-4-O-SULFATASE"/>
    <property type="match status" value="1"/>
</dbReference>
<feature type="domain" description="Sulfatase N-terminal" evidence="4">
    <location>
        <begin position="23"/>
        <end position="289"/>
    </location>
</feature>
<feature type="coiled-coil region" evidence="3">
    <location>
        <begin position="408"/>
        <end position="435"/>
    </location>
</feature>
<evidence type="ECO:0000256" key="1">
    <source>
        <dbReference type="ARBA" id="ARBA00008779"/>
    </source>
</evidence>
<dbReference type="CDD" id="cd16027">
    <property type="entry name" value="SGSH"/>
    <property type="match status" value="1"/>
</dbReference>
<evidence type="ECO:0000256" key="2">
    <source>
        <dbReference type="ARBA" id="ARBA00022801"/>
    </source>
</evidence>
<dbReference type="InterPro" id="IPR017850">
    <property type="entry name" value="Alkaline_phosphatase_core_sf"/>
</dbReference>
<dbReference type="Pfam" id="PF00884">
    <property type="entry name" value="Sulfatase"/>
    <property type="match status" value="1"/>
</dbReference>
<gene>
    <name evidence="5" type="ORF">BZG02_05450</name>
</gene>
<reference evidence="5 6" key="1">
    <citation type="journal article" date="2017" name="Front. Microbiol.">
        <title>Labilibaculum manganireducens gen. nov., sp. nov. and Labilibaculum filiforme sp. nov., Novel Bacteroidetes Isolated from Subsurface Sediments of the Baltic Sea.</title>
        <authorList>
            <person name="Vandieken V."/>
            <person name="Marshall I.P."/>
            <person name="Niemann H."/>
            <person name="Engelen B."/>
            <person name="Cypionka H."/>
        </authorList>
    </citation>
    <scope>NUCLEOTIDE SEQUENCE [LARGE SCALE GENOMIC DNA]</scope>
    <source>
        <strain evidence="5 6">59.16B</strain>
    </source>
</reference>
<dbReference type="InterPro" id="IPR050738">
    <property type="entry name" value="Sulfatase"/>
</dbReference>
<protein>
    <submittedName>
        <fullName evidence="5">Arylsulfatase</fullName>
    </submittedName>
</protein>
<dbReference type="InterPro" id="IPR000917">
    <property type="entry name" value="Sulfatase_N"/>
</dbReference>
<dbReference type="Proteomes" id="UP000233535">
    <property type="component" value="Unassembled WGS sequence"/>
</dbReference>
<dbReference type="Gene3D" id="3.40.720.10">
    <property type="entry name" value="Alkaline Phosphatase, subunit A"/>
    <property type="match status" value="1"/>
</dbReference>
<comment type="similarity">
    <text evidence="1">Belongs to the sulfatase family.</text>
</comment>
<dbReference type="AlphaFoldDB" id="A0A2N3I1S5"/>
<evidence type="ECO:0000313" key="6">
    <source>
        <dbReference type="Proteomes" id="UP000233535"/>
    </source>
</evidence>
<dbReference type="GO" id="GO:0004065">
    <property type="term" value="F:arylsulfatase activity"/>
    <property type="evidence" value="ECO:0007669"/>
    <property type="project" value="TreeGrafter"/>
</dbReference>
<dbReference type="SUPFAM" id="SSF53649">
    <property type="entry name" value="Alkaline phosphatase-like"/>
    <property type="match status" value="1"/>
</dbReference>
<evidence type="ECO:0000256" key="3">
    <source>
        <dbReference type="SAM" id="Coils"/>
    </source>
</evidence>
<proteinExistence type="inferred from homology"/>
<keyword evidence="6" id="KW-1185">Reference proteome</keyword>
<dbReference type="EMBL" id="MVDD01000003">
    <property type="protein sequence ID" value="PKQ64268.1"/>
    <property type="molecule type" value="Genomic_DNA"/>
</dbReference>
<keyword evidence="3" id="KW-0175">Coiled coil</keyword>
<keyword evidence="2" id="KW-0378">Hydrolase</keyword>
<dbReference type="PANTHER" id="PTHR42693">
    <property type="entry name" value="ARYLSULFATASE FAMILY MEMBER"/>
    <property type="match status" value="1"/>
</dbReference>
<name>A0A2N3I1S5_9BACT</name>
<sequence>MNQFIFTLSIILSSLILRAQDRPNIIWINGDDLGAELSCYGNPDVKTPNMDQLAIQGTRFTSAYSNASVCSASRSSMITGMYPTAINCQDHRTINRTELPEGIPTIVEYFQNAGYFCTNASAKNWDKKGKEDYNFLDKVNYDGTDWKQRAKDQPFFAQVQISDPHRSFHHDAENPINPKTVKSLPKCYPDHPLLKADWAWYLESVQHCDHYVGEILKRIEAEGLAENTIVILFGDHGRPHLRDKQFLYEGGIKIPLIIRYPNKIKANKIDNQLVSLVDVAATSLQLAGIAVPDYMHGQVFLGEKAEKREYIYAFRQRTGDAADNIRSICDGKYKLIWNRMPNTPWMQLSSYKKLQYPAFTLYQQLYKEGKLNDAYKQFMAPARPEIELFDLEKDPMELNNLASNKNYKSVKEKLFEKLSNKMEEFERNLILESDETISQAKATSAVYFKESMEKRNLNEHISNSDLLKYWENLLLKP</sequence>
<evidence type="ECO:0000259" key="4">
    <source>
        <dbReference type="Pfam" id="PF00884"/>
    </source>
</evidence>
<dbReference type="RefSeq" id="WP_101260407.1">
    <property type="nucleotide sequence ID" value="NZ_MVDD01000003.1"/>
</dbReference>